<feature type="transmembrane region" description="Helical" evidence="8">
    <location>
        <begin position="12"/>
        <end position="38"/>
    </location>
</feature>
<feature type="transmembrane region" description="Helical" evidence="8">
    <location>
        <begin position="59"/>
        <end position="82"/>
    </location>
</feature>
<evidence type="ECO:0000256" key="1">
    <source>
        <dbReference type="ARBA" id="ARBA00004651"/>
    </source>
</evidence>
<dbReference type="InterPro" id="IPR038731">
    <property type="entry name" value="RgtA/B/C-like"/>
</dbReference>
<feature type="transmembrane region" description="Helical" evidence="8">
    <location>
        <begin position="88"/>
        <end position="111"/>
    </location>
</feature>
<keyword evidence="3" id="KW-0328">Glycosyltransferase</keyword>
<evidence type="ECO:0000256" key="2">
    <source>
        <dbReference type="ARBA" id="ARBA00022475"/>
    </source>
</evidence>
<evidence type="ECO:0000256" key="8">
    <source>
        <dbReference type="SAM" id="Phobius"/>
    </source>
</evidence>
<dbReference type="GO" id="GO:0005886">
    <property type="term" value="C:plasma membrane"/>
    <property type="evidence" value="ECO:0007669"/>
    <property type="project" value="UniProtKB-SubCell"/>
</dbReference>
<comment type="subcellular location">
    <subcellularLocation>
        <location evidence="1">Cell membrane</location>
        <topology evidence="1">Multi-pass membrane protein</topology>
    </subcellularLocation>
</comment>
<accession>A0A6H2GSL9</accession>
<sequence length="520" mass="58640">MKSHRLSSSRTGLYAVFGFVLLLEFGFGFYLAAVYGFMSGDASSRVANAFYVLYSREPGLANIGFVWNPLPSLMELVVLVFYPLYKGLAAQGIAAVIVSSLFAALTAVQLVRAGDRFGLRRRLSVLLALLYAFNPYIFYYGANGLTEAIFIYFITICVVQLLLWMGKQSAGPLVLAAVALALAFWTRYETVFFGAALALAVLIWIVRDREETLKHRLQQAEGTWTLLLAPVVYSGLLWIFFNWTIMGDPLYFLTSDYGNLGQAELLQDEKFQRLIGNPWNTLLFVGERTAYFSLPLLAILLIRLYEGRLLRRDVLLLLLLALSIPAMQFILLLRGGTAAWIRYYMYVFPIAAAWMPYEISRLRHRRTGVALLLVSLAGSGYVMLGMMNDPTIASDEYEAFRQNKLYAEQQAGKQMTDVIDRELPGRTILTDSFSSFRIVMGSDSPRQFLITSDSEFADALEAPAEHGVEYVLVPNPQAVLSLDEVNKKYPSLYEQGADWAELYRQAGEYWKLYKVKPETE</sequence>
<feature type="domain" description="Glycosyltransferase RgtA/B/C/D-like" evidence="9">
    <location>
        <begin position="92"/>
        <end position="232"/>
    </location>
</feature>
<gene>
    <name evidence="10" type="ORF">HGI30_01610</name>
</gene>
<keyword evidence="11" id="KW-1185">Reference proteome</keyword>
<keyword evidence="6 8" id="KW-1133">Transmembrane helix</keyword>
<dbReference type="KEGG" id="palr:HGI30_01610"/>
<dbReference type="Proteomes" id="UP000502136">
    <property type="component" value="Chromosome"/>
</dbReference>
<keyword evidence="7 8" id="KW-0472">Membrane</keyword>
<dbReference type="EMBL" id="CP051428">
    <property type="protein sequence ID" value="QJC50414.1"/>
    <property type="molecule type" value="Genomic_DNA"/>
</dbReference>
<reference evidence="10 11" key="1">
    <citation type="submission" date="2020-04" db="EMBL/GenBank/DDBJ databases">
        <title>Novel Paenibacillus strain UniB2 isolated from commercial digestive syrup.</title>
        <authorList>
            <person name="Thorat V."/>
            <person name="Kirdat K."/>
            <person name="Tiwarekar B."/>
            <person name="Yadav A."/>
        </authorList>
    </citation>
    <scope>NUCLEOTIDE SEQUENCE [LARGE SCALE GENOMIC DNA]</scope>
    <source>
        <strain evidence="10 11">UniB2</strain>
    </source>
</reference>
<dbReference type="PANTHER" id="PTHR33908:SF11">
    <property type="entry name" value="MEMBRANE PROTEIN"/>
    <property type="match status" value="1"/>
</dbReference>
<evidence type="ECO:0000256" key="7">
    <source>
        <dbReference type="ARBA" id="ARBA00023136"/>
    </source>
</evidence>
<dbReference type="PANTHER" id="PTHR33908">
    <property type="entry name" value="MANNOSYLTRANSFERASE YKCB-RELATED"/>
    <property type="match status" value="1"/>
</dbReference>
<feature type="transmembrane region" description="Helical" evidence="8">
    <location>
        <begin position="314"/>
        <end position="333"/>
    </location>
</feature>
<feature type="transmembrane region" description="Helical" evidence="8">
    <location>
        <begin position="369"/>
        <end position="387"/>
    </location>
</feature>
<evidence type="ECO:0000259" key="9">
    <source>
        <dbReference type="Pfam" id="PF13231"/>
    </source>
</evidence>
<keyword evidence="2" id="KW-1003">Cell membrane</keyword>
<evidence type="ECO:0000313" key="11">
    <source>
        <dbReference type="Proteomes" id="UP000502136"/>
    </source>
</evidence>
<protein>
    <submittedName>
        <fullName evidence="10">Glycosyltransferase family 39 protein</fullName>
    </submittedName>
</protein>
<dbReference type="GO" id="GO:0016763">
    <property type="term" value="F:pentosyltransferase activity"/>
    <property type="evidence" value="ECO:0007669"/>
    <property type="project" value="TreeGrafter"/>
</dbReference>
<feature type="transmembrane region" description="Helical" evidence="8">
    <location>
        <begin position="339"/>
        <end position="357"/>
    </location>
</feature>
<evidence type="ECO:0000256" key="5">
    <source>
        <dbReference type="ARBA" id="ARBA00022692"/>
    </source>
</evidence>
<evidence type="ECO:0000256" key="4">
    <source>
        <dbReference type="ARBA" id="ARBA00022679"/>
    </source>
</evidence>
<dbReference type="InterPro" id="IPR050297">
    <property type="entry name" value="LipidA_mod_glycosyltrf_83"/>
</dbReference>
<evidence type="ECO:0000313" key="10">
    <source>
        <dbReference type="EMBL" id="QJC50414.1"/>
    </source>
</evidence>
<feature type="transmembrane region" description="Helical" evidence="8">
    <location>
        <begin position="191"/>
        <end position="206"/>
    </location>
</feature>
<proteinExistence type="predicted"/>
<evidence type="ECO:0000256" key="3">
    <source>
        <dbReference type="ARBA" id="ARBA00022676"/>
    </source>
</evidence>
<dbReference type="GO" id="GO:0009103">
    <property type="term" value="P:lipopolysaccharide biosynthetic process"/>
    <property type="evidence" value="ECO:0007669"/>
    <property type="project" value="UniProtKB-ARBA"/>
</dbReference>
<keyword evidence="4 10" id="KW-0808">Transferase</keyword>
<dbReference type="RefSeq" id="WP_168906093.1">
    <property type="nucleotide sequence ID" value="NZ_CP051428.1"/>
</dbReference>
<feature type="transmembrane region" description="Helical" evidence="8">
    <location>
        <begin position="226"/>
        <end position="245"/>
    </location>
</feature>
<organism evidence="10 11">
    <name type="scientific">Paenibacillus albicereus</name>
    <dbReference type="NCBI Taxonomy" id="2726185"/>
    <lineage>
        <taxon>Bacteria</taxon>
        <taxon>Bacillati</taxon>
        <taxon>Bacillota</taxon>
        <taxon>Bacilli</taxon>
        <taxon>Bacillales</taxon>
        <taxon>Paenibacillaceae</taxon>
        <taxon>Paenibacillus</taxon>
    </lineage>
</organism>
<keyword evidence="5 8" id="KW-0812">Transmembrane</keyword>
<evidence type="ECO:0000256" key="6">
    <source>
        <dbReference type="ARBA" id="ARBA00022989"/>
    </source>
</evidence>
<feature type="transmembrane region" description="Helical" evidence="8">
    <location>
        <begin position="148"/>
        <end position="164"/>
    </location>
</feature>
<feature type="transmembrane region" description="Helical" evidence="8">
    <location>
        <begin position="282"/>
        <end position="302"/>
    </location>
</feature>
<name>A0A6H2GSL9_9BACL</name>
<dbReference type="AlphaFoldDB" id="A0A6H2GSL9"/>
<feature type="transmembrane region" description="Helical" evidence="8">
    <location>
        <begin position="123"/>
        <end position="142"/>
    </location>
</feature>
<dbReference type="Pfam" id="PF13231">
    <property type="entry name" value="PMT_2"/>
    <property type="match status" value="1"/>
</dbReference>